<dbReference type="EMBL" id="JAPDGR010004992">
    <property type="protein sequence ID" value="KAJ2966702.1"/>
    <property type="molecule type" value="Genomic_DNA"/>
</dbReference>
<name>A0ACC1MI49_9PEZI</name>
<protein>
    <submittedName>
        <fullName evidence="1">Uncharacterized protein</fullName>
    </submittedName>
</protein>
<proteinExistence type="predicted"/>
<sequence length="222" mass="24237">MRDVVLDVECSFTGPVDPENDISSDQEVLEDDIEDFKRSPPHHQEQASKAHQPMFQKAPHFKPAEIPEGRLAAELRDWLVDVEAGTSYGSTGPTANHNEEWVARIRVDSLHGANRSARGMTLVLGRQVLNGRKSASGDGGVDESEEAAEILATNTVRLILAGPRSTQRPRCRESCGAGRVTLHRAANVGGRFGWPWALGSCLRLGCVALRDRLKHSPTSSQL</sequence>
<keyword evidence="2" id="KW-1185">Reference proteome</keyword>
<evidence type="ECO:0000313" key="1">
    <source>
        <dbReference type="EMBL" id="KAJ2966702.1"/>
    </source>
</evidence>
<accession>A0ACC1MI49</accession>
<reference evidence="1" key="1">
    <citation type="submission" date="2022-10" db="EMBL/GenBank/DDBJ databases">
        <title>Genome Sequence of Xylaria curta.</title>
        <authorList>
            <person name="Buettner E."/>
        </authorList>
    </citation>
    <scope>NUCLEOTIDE SEQUENCE</scope>
    <source>
        <strain evidence="1">Babe10</strain>
    </source>
</reference>
<evidence type="ECO:0000313" key="2">
    <source>
        <dbReference type="Proteomes" id="UP001143856"/>
    </source>
</evidence>
<comment type="caution">
    <text evidence="1">The sequence shown here is derived from an EMBL/GenBank/DDBJ whole genome shotgun (WGS) entry which is preliminary data.</text>
</comment>
<organism evidence="1 2">
    <name type="scientific">Xylaria curta</name>
    <dbReference type="NCBI Taxonomy" id="42375"/>
    <lineage>
        <taxon>Eukaryota</taxon>
        <taxon>Fungi</taxon>
        <taxon>Dikarya</taxon>
        <taxon>Ascomycota</taxon>
        <taxon>Pezizomycotina</taxon>
        <taxon>Sordariomycetes</taxon>
        <taxon>Xylariomycetidae</taxon>
        <taxon>Xylariales</taxon>
        <taxon>Xylariaceae</taxon>
        <taxon>Xylaria</taxon>
    </lineage>
</organism>
<dbReference type="Proteomes" id="UP001143856">
    <property type="component" value="Unassembled WGS sequence"/>
</dbReference>
<gene>
    <name evidence="1" type="ORF">NUW58_g10601</name>
</gene>